<gene>
    <name evidence="2" type="ORF">CLUP02_05931</name>
</gene>
<dbReference type="AlphaFoldDB" id="A0A9Q8SNQ0"/>
<feature type="region of interest" description="Disordered" evidence="1">
    <location>
        <begin position="1"/>
        <end position="22"/>
    </location>
</feature>
<evidence type="ECO:0000313" key="3">
    <source>
        <dbReference type="Proteomes" id="UP000830671"/>
    </source>
</evidence>
<evidence type="ECO:0008006" key="4">
    <source>
        <dbReference type="Google" id="ProtNLM"/>
    </source>
</evidence>
<dbReference type="InterPro" id="IPR021047">
    <property type="entry name" value="Mannosyltransferase_CMT1"/>
</dbReference>
<feature type="compositionally biased region" description="Low complexity" evidence="1">
    <location>
        <begin position="137"/>
        <end position="154"/>
    </location>
</feature>
<accession>A0A9Q8SNQ0</accession>
<dbReference type="Proteomes" id="UP000830671">
    <property type="component" value="Chromosome 3"/>
</dbReference>
<protein>
    <recommendedName>
        <fullName evidence="4">Polysaccharide export protein</fullName>
    </recommendedName>
</protein>
<evidence type="ECO:0000313" key="2">
    <source>
        <dbReference type="EMBL" id="UQC80448.1"/>
    </source>
</evidence>
<proteinExistence type="predicted"/>
<dbReference type="PANTHER" id="PTHR34144:SF7">
    <property type="entry name" value="EXPORT PROTEIN (CAP59), PUTATIVE (AFU_ORTHOLOGUE AFUA_7G05020)-RELATED"/>
    <property type="match status" value="1"/>
</dbReference>
<reference evidence="2" key="1">
    <citation type="journal article" date="2021" name="Mol. Plant Microbe Interact.">
        <title>Complete Genome Sequence of the Plant-Pathogenic Fungus Colletotrichum lupini.</title>
        <authorList>
            <person name="Baroncelli R."/>
            <person name="Pensec F."/>
            <person name="Da Lio D."/>
            <person name="Boufleur T."/>
            <person name="Vicente I."/>
            <person name="Sarrocco S."/>
            <person name="Picot A."/>
            <person name="Baraldi E."/>
            <person name="Sukno S."/>
            <person name="Thon M."/>
            <person name="Le Floch G."/>
        </authorList>
    </citation>
    <scope>NUCLEOTIDE SEQUENCE</scope>
    <source>
        <strain evidence="2">IMI 504893</strain>
    </source>
</reference>
<dbReference type="Pfam" id="PF11735">
    <property type="entry name" value="CAP59_mtransfer"/>
    <property type="match status" value="1"/>
</dbReference>
<dbReference type="RefSeq" id="XP_049142079.1">
    <property type="nucleotide sequence ID" value="XM_049284936.1"/>
</dbReference>
<sequence length="628" mass="69920">MLPQKSDGLSHPTTQSEQVKGTHCDVPEVQIPIDGIPMHNQRKASFKSCYALVNVPSCLRSCRSSSFAGVSCVAATNRVAPRLLQASKTDPLIPAEKLLRITEHLEVPAASSWFNGVHDTSRIFGLCSLNLSCTSSRPSASSSDADSPSARTTTRTNDHRRLSSSATPPPSSPRKKEKAMGLLNGIRLSARRLLRSRPFRNLALIVTLYVLLDALRYQRRVTSAPRHDPSRPRRAERIYIAGMHYNDASVIRTHWNKAVLDLVEALGRENVYVSVYESGSWDDTKAALRELDGVLEKRGVRRNVVLDERTHAQEVEDVPAEGEEREGWITTPRGKRETRRIPFLARLRNLTLRDLWKLGEEGEMFDTVLFLNDVVFTTEDVLALLDTNGGIYAAACSLDFAHPPSYYDTFALRDSAGQATLMQRWPYFRSEASRAAMMAYSDAVPVRSCWNGIVAMPAAPFLANRRGAAGGIERLAFRGVDDSLAEEAHLEASECCLVHVDNPLSEQLGVFVNPRVRVGYSPAAYEAVNPGGGRGCWLSVWRIVVGVWEGRVRRVLTSERVKEWVVRKRLKEWEARGGGDQKMRSEKGVDCLINEGQVLVYNGWAHSSPPVWLHLLVLKLGFELGNSR</sequence>
<dbReference type="KEGG" id="clup:CLUP02_05931"/>
<evidence type="ECO:0000256" key="1">
    <source>
        <dbReference type="SAM" id="MobiDB-lite"/>
    </source>
</evidence>
<feature type="region of interest" description="Disordered" evidence="1">
    <location>
        <begin position="137"/>
        <end position="180"/>
    </location>
</feature>
<dbReference type="GeneID" id="73339946"/>
<dbReference type="EMBL" id="CP019475">
    <property type="protein sequence ID" value="UQC80448.1"/>
    <property type="molecule type" value="Genomic_DNA"/>
</dbReference>
<dbReference type="PANTHER" id="PTHR34144">
    <property type="entry name" value="CHROMOSOME 8, WHOLE GENOME SHOTGUN SEQUENCE"/>
    <property type="match status" value="1"/>
</dbReference>
<organism evidence="2 3">
    <name type="scientific">Colletotrichum lupini</name>
    <dbReference type="NCBI Taxonomy" id="145971"/>
    <lineage>
        <taxon>Eukaryota</taxon>
        <taxon>Fungi</taxon>
        <taxon>Dikarya</taxon>
        <taxon>Ascomycota</taxon>
        <taxon>Pezizomycotina</taxon>
        <taxon>Sordariomycetes</taxon>
        <taxon>Hypocreomycetidae</taxon>
        <taxon>Glomerellales</taxon>
        <taxon>Glomerellaceae</taxon>
        <taxon>Colletotrichum</taxon>
        <taxon>Colletotrichum acutatum species complex</taxon>
    </lineage>
</organism>
<keyword evidence="3" id="KW-1185">Reference proteome</keyword>
<name>A0A9Q8SNQ0_9PEZI</name>